<comment type="caution">
    <text evidence="1">The sequence shown here is derived from an EMBL/GenBank/DDBJ whole genome shotgun (WGS) entry which is preliminary data.</text>
</comment>
<organism evidence="1 2">
    <name type="scientific">Cryphonectria parasitica (strain ATCC 38755 / EP155)</name>
    <dbReference type="NCBI Taxonomy" id="660469"/>
    <lineage>
        <taxon>Eukaryota</taxon>
        <taxon>Fungi</taxon>
        <taxon>Dikarya</taxon>
        <taxon>Ascomycota</taxon>
        <taxon>Pezizomycotina</taxon>
        <taxon>Sordariomycetes</taxon>
        <taxon>Sordariomycetidae</taxon>
        <taxon>Diaporthales</taxon>
        <taxon>Cryphonectriaceae</taxon>
        <taxon>Cryphonectria-Endothia species complex</taxon>
        <taxon>Cryphonectria</taxon>
    </lineage>
</organism>
<evidence type="ECO:0000313" key="2">
    <source>
        <dbReference type="Proteomes" id="UP000803844"/>
    </source>
</evidence>
<dbReference type="Proteomes" id="UP000803844">
    <property type="component" value="Unassembled WGS sequence"/>
</dbReference>
<name>A0A9P4YAJ1_CRYP1</name>
<protein>
    <submittedName>
        <fullName evidence="1">Uncharacterized protein</fullName>
    </submittedName>
</protein>
<dbReference type="OrthoDB" id="3932329at2759"/>
<dbReference type="RefSeq" id="XP_040781010.1">
    <property type="nucleotide sequence ID" value="XM_040919989.1"/>
</dbReference>
<keyword evidence="2" id="KW-1185">Reference proteome</keyword>
<dbReference type="EMBL" id="MU032344">
    <property type="protein sequence ID" value="KAF3770049.1"/>
    <property type="molecule type" value="Genomic_DNA"/>
</dbReference>
<gene>
    <name evidence="1" type="ORF">M406DRAFT_325523</name>
</gene>
<evidence type="ECO:0000313" key="1">
    <source>
        <dbReference type="EMBL" id="KAF3770049.1"/>
    </source>
</evidence>
<reference evidence="1" key="1">
    <citation type="journal article" date="2020" name="Phytopathology">
        <title>Genome sequence of the chestnut blight fungus Cryphonectria parasitica EP155: A fundamental resource for an archetypical invasive plant pathogen.</title>
        <authorList>
            <person name="Crouch J.A."/>
            <person name="Dawe A."/>
            <person name="Aerts A."/>
            <person name="Barry K."/>
            <person name="Churchill A.C.L."/>
            <person name="Grimwood J."/>
            <person name="Hillman B."/>
            <person name="Milgroom M.G."/>
            <person name="Pangilinan J."/>
            <person name="Smith M."/>
            <person name="Salamov A."/>
            <person name="Schmutz J."/>
            <person name="Yadav J."/>
            <person name="Grigoriev I.V."/>
            <person name="Nuss D."/>
        </authorList>
    </citation>
    <scope>NUCLEOTIDE SEQUENCE</scope>
    <source>
        <strain evidence="1">EP155</strain>
    </source>
</reference>
<sequence length="358" mass="39838">MTAGGNQQFTMGISQIYCAVCGAPMLSNGLVENGSKKWLNESVLLTTAKRAEHDEGVTIDEYCPPGLHSTYHFVLGPKPSPDEQRTVLQLEAEADDTGRFLILDTTTAPSVSGKLLAAMCVEIDKPKPPPGPPEHGAPLYLPVHRACLELANRFISSTETSLLSGQTVAPDGITSIRQLWEVLYRRLPWTLHGRTWVLPSPQEYFGGELYRNLSYEPDDDPEAAALHEQNPIQIPDLTASVLQNLRPLDAESGSSSQDSEWFFEALITAKLCPWLWDLDTDVMREKHRTGHWDWTHLARGLTHENVIQPPASSGDNGGDLQLSLQLRNRRRIWRLLEEARVDDVATTEEELKAARGMT</sequence>
<proteinExistence type="predicted"/>
<dbReference type="GeneID" id="63837118"/>
<dbReference type="AlphaFoldDB" id="A0A9P4YAJ1"/>
<accession>A0A9P4YAJ1</accession>